<organism evidence="2 3">
    <name type="scientific">Epichloe bromicola</name>
    <dbReference type="NCBI Taxonomy" id="79588"/>
    <lineage>
        <taxon>Eukaryota</taxon>
        <taxon>Fungi</taxon>
        <taxon>Dikarya</taxon>
        <taxon>Ascomycota</taxon>
        <taxon>Pezizomycotina</taxon>
        <taxon>Sordariomycetes</taxon>
        <taxon>Hypocreomycetidae</taxon>
        <taxon>Hypocreales</taxon>
        <taxon>Clavicipitaceae</taxon>
        <taxon>Epichloe</taxon>
    </lineage>
</organism>
<dbReference type="EMBL" id="BAAFGZ010000203">
    <property type="protein sequence ID" value="GAB0136561.1"/>
    <property type="molecule type" value="Genomic_DNA"/>
</dbReference>
<gene>
    <name evidence="2" type="primary">g4859</name>
    <name evidence="2" type="ORF">EsDP_00004859</name>
</gene>
<name>A0ABQ0CSY4_9HYPO</name>
<keyword evidence="3" id="KW-1185">Reference proteome</keyword>
<evidence type="ECO:0000256" key="1">
    <source>
        <dbReference type="SAM" id="MobiDB-lite"/>
    </source>
</evidence>
<protein>
    <submittedName>
        <fullName evidence="2">Uncharacterized protein</fullName>
    </submittedName>
</protein>
<accession>A0ABQ0CSY4</accession>
<comment type="caution">
    <text evidence="2">The sequence shown here is derived from an EMBL/GenBank/DDBJ whole genome shotgun (WGS) entry which is preliminary data.</text>
</comment>
<reference evidence="3" key="1">
    <citation type="submission" date="2024-06" db="EMBL/GenBank/DDBJ databases">
        <title>Draft Genome Sequences of Epichloe bromicola Strains Isolated from Elymus ciliaris.</title>
        <authorList>
            <consortium name="Epichloe bromicola genome sequencing consortium"/>
            <person name="Miura A."/>
            <person name="Imano S."/>
            <person name="Ashida A."/>
            <person name="Sato I."/>
            <person name="Chiba S."/>
            <person name="Tanaka A."/>
            <person name="Camagna M."/>
            <person name="Takemoto D."/>
        </authorList>
    </citation>
    <scope>NUCLEOTIDE SEQUENCE [LARGE SCALE GENOMIC DNA]</scope>
    <source>
        <strain evidence="3">DP</strain>
    </source>
</reference>
<evidence type="ECO:0000313" key="2">
    <source>
        <dbReference type="EMBL" id="GAB0136561.1"/>
    </source>
</evidence>
<feature type="region of interest" description="Disordered" evidence="1">
    <location>
        <begin position="47"/>
        <end position="78"/>
    </location>
</feature>
<dbReference type="Proteomes" id="UP001562357">
    <property type="component" value="Unassembled WGS sequence"/>
</dbReference>
<proteinExistence type="predicted"/>
<sequence length="78" mass="8641">MAARFEALTKDTEHKCDGGSKCPLKEQIQELYNRVCSTMRDIQDVKYEPDVQDPCGQGEGEASDSPIKTLAVSDFEGE</sequence>
<evidence type="ECO:0000313" key="3">
    <source>
        <dbReference type="Proteomes" id="UP001562357"/>
    </source>
</evidence>